<evidence type="ECO:0000313" key="1">
    <source>
        <dbReference type="EMBL" id="GFS42909.1"/>
    </source>
</evidence>
<reference evidence="2" key="1">
    <citation type="submission" date="2019-07" db="EMBL/GenBank/DDBJ databases">
        <title>De Novo Assembly of kiwifruit Actinidia rufa.</title>
        <authorList>
            <person name="Sugita-Konishi S."/>
            <person name="Sato K."/>
            <person name="Mori E."/>
            <person name="Abe Y."/>
            <person name="Kisaki G."/>
            <person name="Hamano K."/>
            <person name="Suezawa K."/>
            <person name="Otani M."/>
            <person name="Fukuda T."/>
            <person name="Manabe T."/>
            <person name="Gomi K."/>
            <person name="Tabuchi M."/>
            <person name="Akimitsu K."/>
            <person name="Kataoka I."/>
        </authorList>
    </citation>
    <scope>NUCLEOTIDE SEQUENCE [LARGE SCALE GENOMIC DNA]</scope>
    <source>
        <strain evidence="2">cv. Fuchu</strain>
    </source>
</reference>
<gene>
    <name evidence="1" type="ORF">Acr_00g0082470</name>
</gene>
<name>A0A7J0DV85_9ERIC</name>
<protein>
    <submittedName>
        <fullName evidence="1">Uncharacterized protein</fullName>
    </submittedName>
</protein>
<dbReference type="EMBL" id="BJWL01000408">
    <property type="protein sequence ID" value="GFS42909.1"/>
    <property type="molecule type" value="Genomic_DNA"/>
</dbReference>
<evidence type="ECO:0000313" key="2">
    <source>
        <dbReference type="Proteomes" id="UP000585474"/>
    </source>
</evidence>
<keyword evidence="2" id="KW-1185">Reference proteome</keyword>
<dbReference type="Proteomes" id="UP000585474">
    <property type="component" value="Unassembled WGS sequence"/>
</dbReference>
<comment type="caution">
    <text evidence="1">The sequence shown here is derived from an EMBL/GenBank/DDBJ whole genome shotgun (WGS) entry which is preliminary data.</text>
</comment>
<accession>A0A7J0DV85</accession>
<proteinExistence type="predicted"/>
<dbReference type="OrthoDB" id="1750920at2759"/>
<dbReference type="AlphaFoldDB" id="A0A7J0DV85"/>
<sequence length="287" mass="32000">MKLSRAKLLVHDDVALNKFRANHDIPLDVQIERHGTNGDANLVKGYKDRITVRTWLIHQAGLRFPISPMLKECQGLASCVHRFLTKKGVGCTLFQGQLLLAHQEPTPATNEISTNASIKGLKIAKQPSRKGLNNRQALRKVIDLLAYEPIYRHMILHKAELPNVAILTQEILAPSLTRQCHLPEFLAGRKASLPAPRPTFLHEEGEEAISQLMLNRRRNHVLPAAEPEVPTRLIDISSSDNEHSDDLAYNPLQLASELEIVHSFWKGDDSDASSGSANMSSRFKTLG</sequence>
<organism evidence="1 2">
    <name type="scientific">Actinidia rufa</name>
    <dbReference type="NCBI Taxonomy" id="165716"/>
    <lineage>
        <taxon>Eukaryota</taxon>
        <taxon>Viridiplantae</taxon>
        <taxon>Streptophyta</taxon>
        <taxon>Embryophyta</taxon>
        <taxon>Tracheophyta</taxon>
        <taxon>Spermatophyta</taxon>
        <taxon>Magnoliopsida</taxon>
        <taxon>eudicotyledons</taxon>
        <taxon>Gunneridae</taxon>
        <taxon>Pentapetalae</taxon>
        <taxon>asterids</taxon>
        <taxon>Ericales</taxon>
        <taxon>Actinidiaceae</taxon>
        <taxon>Actinidia</taxon>
    </lineage>
</organism>